<gene>
    <name evidence="3" type="ORF">PL75_10485</name>
</gene>
<protein>
    <submittedName>
        <fullName evidence="3">Transglutaminase</fullName>
    </submittedName>
</protein>
<feature type="transmembrane region" description="Helical" evidence="1">
    <location>
        <begin position="62"/>
        <end position="79"/>
    </location>
</feature>
<organism evidence="3 4">
    <name type="scientific">Neisseria arctica</name>
    <dbReference type="NCBI Taxonomy" id="1470200"/>
    <lineage>
        <taxon>Bacteria</taxon>
        <taxon>Pseudomonadati</taxon>
        <taxon>Pseudomonadota</taxon>
        <taxon>Betaproteobacteria</taxon>
        <taxon>Neisseriales</taxon>
        <taxon>Neisseriaceae</taxon>
        <taxon>Neisseria</taxon>
    </lineage>
</organism>
<dbReference type="InterPro" id="IPR038765">
    <property type="entry name" value="Papain-like_cys_pep_sf"/>
</dbReference>
<evidence type="ECO:0000313" key="3">
    <source>
        <dbReference type="EMBL" id="KLT72009.1"/>
    </source>
</evidence>
<feature type="domain" description="Transglutaminase-like" evidence="2">
    <location>
        <begin position="401"/>
        <end position="473"/>
    </location>
</feature>
<feature type="transmembrane region" description="Helical" evidence="1">
    <location>
        <begin position="19"/>
        <end position="50"/>
    </location>
</feature>
<feature type="transmembrane region" description="Helical" evidence="1">
    <location>
        <begin position="113"/>
        <end position="131"/>
    </location>
</feature>
<dbReference type="Pfam" id="PF01841">
    <property type="entry name" value="Transglut_core"/>
    <property type="match status" value="1"/>
</dbReference>
<reference evidence="3 4" key="1">
    <citation type="submission" date="2014-11" db="EMBL/GenBank/DDBJ databases">
        <title>Genome of a novel goose pathogen.</title>
        <authorList>
            <person name="Hansen C.M."/>
            <person name="Hueffer K."/>
            <person name="Choi S.C."/>
        </authorList>
    </citation>
    <scope>NUCLEOTIDE SEQUENCE [LARGE SCALE GENOMIC DNA]</scope>
    <source>
        <strain evidence="3 4">KH1503</strain>
    </source>
</reference>
<dbReference type="Pfam" id="PF11992">
    <property type="entry name" value="TgpA_N"/>
    <property type="match status" value="1"/>
</dbReference>
<keyword evidence="1" id="KW-0812">Transmembrane</keyword>
<comment type="caution">
    <text evidence="3">The sequence shown here is derived from an EMBL/GenBank/DDBJ whole genome shotgun (WGS) entry which is preliminary data.</text>
</comment>
<dbReference type="SMART" id="SM00460">
    <property type="entry name" value="TGc"/>
    <property type="match status" value="1"/>
</dbReference>
<proteinExistence type="predicted"/>
<keyword evidence="4" id="KW-1185">Reference proteome</keyword>
<feature type="transmembrane region" description="Helical" evidence="1">
    <location>
        <begin position="168"/>
        <end position="187"/>
    </location>
</feature>
<dbReference type="EMBL" id="JTDO01000024">
    <property type="protein sequence ID" value="KLT72009.1"/>
    <property type="molecule type" value="Genomic_DNA"/>
</dbReference>
<feature type="transmembrane region" description="Helical" evidence="1">
    <location>
        <begin position="85"/>
        <end position="101"/>
    </location>
</feature>
<dbReference type="InterPro" id="IPR002931">
    <property type="entry name" value="Transglutaminase-like"/>
</dbReference>
<dbReference type="STRING" id="1470200.PL75_10485"/>
<accession>A0A0J0YPF4</accession>
<dbReference type="Proteomes" id="UP000036027">
    <property type="component" value="Unassembled WGS sequence"/>
</dbReference>
<dbReference type="OrthoDB" id="9804872at2"/>
<keyword evidence="1" id="KW-1133">Transmembrane helix</keyword>
<dbReference type="InterPro" id="IPR052901">
    <property type="entry name" value="Bact_TGase-like"/>
</dbReference>
<feature type="transmembrane region" description="Helical" evidence="1">
    <location>
        <begin position="137"/>
        <end position="156"/>
    </location>
</feature>
<sequence length="652" mass="73074">MLILNPVFLKQAPPPPVQFALLCTLLWTALPLAGALPVVVTALFGGLWLLRLALLRLHIGRVHGLALVLMLLMVAGLVWQQLGTVFGREGGIAFLLLLVMLKSFESTGRRDWQVLVLAMLFLSGSSVLLNQSLLTGVWLLLTLLLLAVCMALLGGLPFKQAAKRGGQALLLTLPLMVLLFVAVPRSSEPLWRIPQQSAQAKTGLSDTMEPGSISNLVQSNEWVANITFSGQQPEIQDMYWRAIIMADFDGIRWHAVDNRYEDDAEAATVGRTTYQMIVRDQNGVLPALDYPGTSLPRGIGARLGQVLRAEQSREGLRRLTLQASVGDILVQRLNAAEQAFYTRLPREGNPQTRALAQKLRDQSVSPRQFVDQVLHHYRSSSFVYTLQPPKTEGRNGIDEFMFRTRRGFCEHYAQSFVVMMRAGGLPARVVTGYQGGTFNEQAGFWQLRSRDAHAWAEVWLPDEQRWLRVDPTAAVSAVRTQSGVAEALPESERAQVERSGTWANWADTGQYYWQQWVVNYDQNKQNSLFAALGLGGFNFKTLWIVLLPGLLLAFLPVWYWWKNGRRADTDELAEGFMLLKTVLLGSEDEKLAATSATELRHLMAAHDMADDEIDRLLIQYENWLYAGVEPPSGAVRRRWLAQVKKAAKRYVR</sequence>
<dbReference type="Gene3D" id="3.10.620.30">
    <property type="match status" value="1"/>
</dbReference>
<name>A0A0J0YPF4_9NEIS</name>
<evidence type="ECO:0000259" key="2">
    <source>
        <dbReference type="SMART" id="SM00460"/>
    </source>
</evidence>
<dbReference type="PATRIC" id="fig|1470200.3.peg.1413"/>
<keyword evidence="1" id="KW-0472">Membrane</keyword>
<dbReference type="PANTHER" id="PTHR42736">
    <property type="entry name" value="PROTEIN-GLUTAMINE GAMMA-GLUTAMYLTRANSFERASE"/>
    <property type="match status" value="1"/>
</dbReference>
<dbReference type="AlphaFoldDB" id="A0A0J0YPF4"/>
<evidence type="ECO:0000313" key="4">
    <source>
        <dbReference type="Proteomes" id="UP000036027"/>
    </source>
</evidence>
<feature type="transmembrane region" description="Helical" evidence="1">
    <location>
        <begin position="542"/>
        <end position="561"/>
    </location>
</feature>
<dbReference type="PANTHER" id="PTHR42736:SF1">
    <property type="entry name" value="PROTEIN-GLUTAMINE GAMMA-GLUTAMYLTRANSFERASE"/>
    <property type="match status" value="1"/>
</dbReference>
<dbReference type="SUPFAM" id="SSF54001">
    <property type="entry name" value="Cysteine proteinases"/>
    <property type="match status" value="1"/>
</dbReference>
<dbReference type="InterPro" id="IPR021878">
    <property type="entry name" value="TgpA_N"/>
</dbReference>
<evidence type="ECO:0000256" key="1">
    <source>
        <dbReference type="SAM" id="Phobius"/>
    </source>
</evidence>